<proteinExistence type="predicted"/>
<dbReference type="Proteomes" id="UP000054858">
    <property type="component" value="Unassembled WGS sequence"/>
</dbReference>
<keyword evidence="1" id="KW-0812">Transmembrane</keyword>
<dbReference type="RefSeq" id="WP_035895225.1">
    <property type="nucleotide sequence ID" value="NZ_LCUA01000001.1"/>
</dbReference>
<accession>A0A0W0WX82</accession>
<dbReference type="Gene3D" id="2.160.20.80">
    <property type="entry name" value="E3 ubiquitin-protein ligase SopA"/>
    <property type="match status" value="1"/>
</dbReference>
<dbReference type="AlphaFoldDB" id="A0A0W0WX82"/>
<name>A0A0W0WX82_9GAMM</name>
<dbReference type="InterPro" id="IPR001646">
    <property type="entry name" value="5peptide_repeat"/>
</dbReference>
<feature type="transmembrane region" description="Helical" evidence="1">
    <location>
        <begin position="384"/>
        <end position="403"/>
    </location>
</feature>
<reference evidence="2 3" key="1">
    <citation type="submission" date="2015-11" db="EMBL/GenBank/DDBJ databases">
        <title>Genomic analysis of 38 Legionella species identifies large and diverse effector repertoires.</title>
        <authorList>
            <person name="Burstein D."/>
            <person name="Amaro F."/>
            <person name="Zusman T."/>
            <person name="Lifshitz Z."/>
            <person name="Cohen O."/>
            <person name="Gilbert J.A."/>
            <person name="Pupko T."/>
            <person name="Shuman H.A."/>
            <person name="Segal G."/>
        </authorList>
    </citation>
    <scope>NUCLEOTIDE SEQUENCE [LARGE SCALE GENOMIC DNA]</scope>
    <source>
        <strain evidence="2 3">Oak Ridge-10</strain>
    </source>
</reference>
<dbReference type="Pfam" id="PF13576">
    <property type="entry name" value="Pentapeptide_3"/>
    <property type="match status" value="1"/>
</dbReference>
<dbReference type="EMBL" id="LNYP01000031">
    <property type="protein sequence ID" value="KTD36941.1"/>
    <property type="molecule type" value="Genomic_DNA"/>
</dbReference>
<evidence type="ECO:0000256" key="1">
    <source>
        <dbReference type="SAM" id="Phobius"/>
    </source>
</evidence>
<protein>
    <recommendedName>
        <fullName evidence="4">Pentapeptide repeat-containing protein</fullName>
    </recommendedName>
</protein>
<dbReference type="PATRIC" id="fig|29423.5.peg.2179"/>
<evidence type="ECO:0000313" key="3">
    <source>
        <dbReference type="Proteomes" id="UP000054858"/>
    </source>
</evidence>
<gene>
    <name evidence="2" type="ORF">Loak_2077</name>
</gene>
<feature type="transmembrane region" description="Helical" evidence="1">
    <location>
        <begin position="467"/>
        <end position="492"/>
    </location>
</feature>
<keyword evidence="1" id="KW-1133">Transmembrane helix</keyword>
<sequence length="493" mass="58748">MKSHKTLNHSGKTPLKYQLLWILWSFFFLSQAIAPVFAKNNPLKDHTWPNKEQLHVIEQTIQNYPLEKQLIYPHRRFLNNAQPINVVKQVFDKEQNYSQITFQEEVKFFLTTFEKPVKFILSVFMKDVVFSNVISQTFINFEWAFFYENASFTYNQFDNQINFYQAVFKKTVNFYASKFMNANFTDVNFDENAIFTKAIFKDNTLFIDASFAGDANFNETYFDGKTNFSRAIFQGDVTFNRAVFKEFASFSYAQFRGHVSLNHTELPKYFDFSYVTNIRDVINFNNSNDLYSYETSINLIGTDISKLRLDYSFFSLYFPEDTSDTDIRNVYEDLIKLQKDYGYDAGYKKIMIEYNTYTYMKNKQYIRYFFDKYLWNFGFDKTNLILIVIYIIIFFSLINSFFYSTLEREIYHIPFLNIQSKNKVIENNVFLRYLFYFPLSLIYTSLIMMGGFIGFKADFISIKKKNLFLSLYLLLMVISGLISIFLILQYIVK</sequence>
<comment type="caution">
    <text evidence="2">The sequence shown here is derived from an EMBL/GenBank/DDBJ whole genome shotgun (WGS) entry which is preliminary data.</text>
</comment>
<feature type="transmembrane region" description="Helical" evidence="1">
    <location>
        <begin position="433"/>
        <end position="455"/>
    </location>
</feature>
<keyword evidence="1" id="KW-0472">Membrane</keyword>
<evidence type="ECO:0000313" key="2">
    <source>
        <dbReference type="EMBL" id="KTD36941.1"/>
    </source>
</evidence>
<organism evidence="2 3">
    <name type="scientific">Legionella oakridgensis</name>
    <dbReference type="NCBI Taxonomy" id="29423"/>
    <lineage>
        <taxon>Bacteria</taxon>
        <taxon>Pseudomonadati</taxon>
        <taxon>Pseudomonadota</taxon>
        <taxon>Gammaproteobacteria</taxon>
        <taxon>Legionellales</taxon>
        <taxon>Legionellaceae</taxon>
        <taxon>Legionella</taxon>
    </lineage>
</organism>
<evidence type="ECO:0008006" key="4">
    <source>
        <dbReference type="Google" id="ProtNLM"/>
    </source>
</evidence>